<evidence type="ECO:0000313" key="1">
    <source>
        <dbReference type="EMBL" id="ERH23558.1"/>
    </source>
</evidence>
<dbReference type="EMBL" id="AWSD01000012">
    <property type="protein sequence ID" value="ERH23558.1"/>
    <property type="molecule type" value="Genomic_DNA"/>
</dbReference>
<sequence length="54" mass="6374">MLQCHRHDRRTQRTIQHKLVRREGIMDADTAPHSDDASGIVFIFPQARREHSDH</sequence>
<comment type="caution">
    <text evidence="1">The sequence shown here is derived from an EMBL/GenBank/DDBJ whole genome shotgun (WGS) entry which is preliminary data.</text>
</comment>
<accession>U1RV74</accession>
<dbReference type="Proteomes" id="UP000016498">
    <property type="component" value="Unassembled WGS sequence"/>
</dbReference>
<evidence type="ECO:0000313" key="2">
    <source>
        <dbReference type="Proteomes" id="UP000016498"/>
    </source>
</evidence>
<proteinExistence type="predicted"/>
<reference evidence="1 2" key="1">
    <citation type="submission" date="2013-06" db="EMBL/GenBank/DDBJ databases">
        <authorList>
            <person name="Weinstock G."/>
            <person name="Sodergren E."/>
            <person name="Lobos E.A."/>
            <person name="Fulton L."/>
            <person name="Fulton R."/>
            <person name="Courtney L."/>
            <person name="Fronick C."/>
            <person name="O'Laughlin M."/>
            <person name="Godfrey J."/>
            <person name="Wilson R.M."/>
            <person name="Miner T."/>
            <person name="Farmer C."/>
            <person name="Delehaunty K."/>
            <person name="Cordes M."/>
            <person name="Minx P."/>
            <person name="Tomlinson C."/>
            <person name="Chen J."/>
            <person name="Wollam A."/>
            <person name="Pepin K.H."/>
            <person name="Bhonagiri V."/>
            <person name="Zhang X."/>
            <person name="Warren W."/>
            <person name="Mitreva M."/>
            <person name="Mardis E.R."/>
            <person name="Wilson R.K."/>
        </authorList>
    </citation>
    <scope>NUCLEOTIDE SEQUENCE [LARGE SCALE GENOMIC DNA]</scope>
    <source>
        <strain evidence="1 2">F0510</strain>
    </source>
</reference>
<organism evidence="1 2">
    <name type="scientific">Actinomyces johnsonii F0510</name>
    <dbReference type="NCBI Taxonomy" id="1227262"/>
    <lineage>
        <taxon>Bacteria</taxon>
        <taxon>Bacillati</taxon>
        <taxon>Actinomycetota</taxon>
        <taxon>Actinomycetes</taxon>
        <taxon>Actinomycetales</taxon>
        <taxon>Actinomycetaceae</taxon>
        <taxon>Actinomyces</taxon>
    </lineage>
</organism>
<dbReference type="AlphaFoldDB" id="U1RV74"/>
<name>U1RV74_9ACTO</name>
<dbReference type="HOGENOM" id="CLU_3039579_0_0_11"/>
<protein>
    <submittedName>
        <fullName evidence="1">Uncharacterized protein</fullName>
    </submittedName>
</protein>
<gene>
    <name evidence="1" type="ORF">HMPREF1549_00137</name>
</gene>